<name>A0A1I3NXV0_9RHOB</name>
<dbReference type="PANTHER" id="PTHR40277">
    <property type="entry name" value="BLL5419 PROTEIN"/>
    <property type="match status" value="1"/>
</dbReference>
<organism evidence="7 8">
    <name type="scientific">Jannaschia pohangensis</name>
    <dbReference type="NCBI Taxonomy" id="390807"/>
    <lineage>
        <taxon>Bacteria</taxon>
        <taxon>Pseudomonadati</taxon>
        <taxon>Pseudomonadota</taxon>
        <taxon>Alphaproteobacteria</taxon>
        <taxon>Rhodobacterales</taxon>
        <taxon>Roseobacteraceae</taxon>
        <taxon>Jannaschia</taxon>
    </lineage>
</organism>
<dbReference type="RefSeq" id="WP_092780268.1">
    <property type="nucleotide sequence ID" value="NZ_FORA01000002.1"/>
</dbReference>
<dbReference type="Proteomes" id="UP000199110">
    <property type="component" value="Unassembled WGS sequence"/>
</dbReference>
<evidence type="ECO:0000256" key="5">
    <source>
        <dbReference type="ARBA" id="ARBA00023136"/>
    </source>
</evidence>
<feature type="transmembrane region" description="Helical" evidence="6">
    <location>
        <begin position="191"/>
        <end position="217"/>
    </location>
</feature>
<keyword evidence="3 6" id="KW-0812">Transmembrane</keyword>
<dbReference type="AlphaFoldDB" id="A0A1I3NXV0"/>
<keyword evidence="5 6" id="KW-0472">Membrane</keyword>
<evidence type="ECO:0000313" key="8">
    <source>
        <dbReference type="Proteomes" id="UP000199110"/>
    </source>
</evidence>
<feature type="transmembrane region" description="Helical" evidence="6">
    <location>
        <begin position="41"/>
        <end position="58"/>
    </location>
</feature>
<feature type="transmembrane region" description="Helical" evidence="6">
    <location>
        <begin position="148"/>
        <end position="170"/>
    </location>
</feature>
<dbReference type="PANTHER" id="PTHR40277:SF1">
    <property type="entry name" value="BLL5419 PROTEIN"/>
    <property type="match status" value="1"/>
</dbReference>
<feature type="transmembrane region" description="Helical" evidence="6">
    <location>
        <begin position="223"/>
        <end position="244"/>
    </location>
</feature>
<reference evidence="7 8" key="1">
    <citation type="submission" date="2016-10" db="EMBL/GenBank/DDBJ databases">
        <authorList>
            <person name="de Groot N.N."/>
        </authorList>
    </citation>
    <scope>NUCLEOTIDE SEQUENCE [LARGE SCALE GENOMIC DNA]</scope>
    <source>
        <strain evidence="7 8">DSM 19073</strain>
    </source>
</reference>
<gene>
    <name evidence="7" type="ORF">SAMN04488095_2280</name>
</gene>
<dbReference type="Pfam" id="PF03706">
    <property type="entry name" value="LPG_synthase_TM"/>
    <property type="match status" value="1"/>
</dbReference>
<feature type="transmembrane region" description="Helical" evidence="6">
    <location>
        <begin position="123"/>
        <end position="142"/>
    </location>
</feature>
<protein>
    <submittedName>
        <fullName evidence="7">Uncharacterized membrane protein YbhN, UPF0104 family</fullName>
    </submittedName>
</protein>
<sequence>MKRYAGYALRLVVSLAILAGLAWIVDAPEAYARLRGMDLRWLALAVGCFTLVTVLMAWRWRLTAQRLGATFGFGWAVREYYLSQLVNLCLPGGMLGDAGRAWRTPRGGVDLTRAAHAVMIERLAGQVGVLAIGTFGVAWALVPGGVDWPAWLVQGALWVGLVLVLIAVVVGPILRRLGPVAQFRASLEAAFLAPAVVLWQLALSLAIAVLMIVAFWACARATGTAMAGEAALILVPLILTAMMIPVSVGGWGLREGAAAALFPIIGASASAGVAAGAAYGLALMIACLPGVLVPLRARSGSRKSAASATAGQIVDMDDGVAHKGG</sequence>
<evidence type="ECO:0000256" key="2">
    <source>
        <dbReference type="ARBA" id="ARBA00022475"/>
    </source>
</evidence>
<evidence type="ECO:0000256" key="6">
    <source>
        <dbReference type="SAM" id="Phobius"/>
    </source>
</evidence>
<evidence type="ECO:0000256" key="1">
    <source>
        <dbReference type="ARBA" id="ARBA00004651"/>
    </source>
</evidence>
<feature type="transmembrane region" description="Helical" evidence="6">
    <location>
        <begin position="7"/>
        <end position="25"/>
    </location>
</feature>
<keyword evidence="4 6" id="KW-1133">Transmembrane helix</keyword>
<evidence type="ECO:0000256" key="3">
    <source>
        <dbReference type="ARBA" id="ARBA00022692"/>
    </source>
</evidence>
<keyword evidence="8" id="KW-1185">Reference proteome</keyword>
<dbReference type="GO" id="GO:0005886">
    <property type="term" value="C:plasma membrane"/>
    <property type="evidence" value="ECO:0007669"/>
    <property type="project" value="UniProtKB-SubCell"/>
</dbReference>
<evidence type="ECO:0000256" key="4">
    <source>
        <dbReference type="ARBA" id="ARBA00022989"/>
    </source>
</evidence>
<accession>A0A1I3NXV0</accession>
<dbReference type="OrthoDB" id="9126302at2"/>
<dbReference type="EMBL" id="FORA01000002">
    <property type="protein sequence ID" value="SFJ13850.1"/>
    <property type="molecule type" value="Genomic_DNA"/>
</dbReference>
<keyword evidence="2" id="KW-1003">Cell membrane</keyword>
<dbReference type="InterPro" id="IPR022791">
    <property type="entry name" value="L-PG_synthase/AglD"/>
</dbReference>
<dbReference type="STRING" id="390807.SAMN04488095_2280"/>
<comment type="subcellular location">
    <subcellularLocation>
        <location evidence="1">Cell membrane</location>
        <topology evidence="1">Multi-pass membrane protein</topology>
    </subcellularLocation>
</comment>
<proteinExistence type="predicted"/>
<evidence type="ECO:0000313" key="7">
    <source>
        <dbReference type="EMBL" id="SFJ13850.1"/>
    </source>
</evidence>